<gene>
    <name evidence="4" type="ORF">UFOPK2157_00229</name>
    <name evidence="5" type="ORF">UFOPK2228_00324</name>
    <name evidence="6" type="ORF">UFOPK2245_00412</name>
</gene>
<keyword evidence="2" id="KW-0560">Oxidoreductase</keyword>
<dbReference type="Gene3D" id="3.40.309.10">
    <property type="entry name" value="Aldehyde Dehydrogenase, Chain A, domain 2"/>
    <property type="match status" value="1"/>
</dbReference>
<dbReference type="Gene3D" id="3.40.605.10">
    <property type="entry name" value="Aldehyde Dehydrogenase, Chain A, domain 1"/>
    <property type="match status" value="1"/>
</dbReference>
<dbReference type="InterPro" id="IPR051020">
    <property type="entry name" value="ALDH-related_metabolic_enz"/>
</dbReference>
<dbReference type="EMBL" id="CAEZWF010000004">
    <property type="protein sequence ID" value="CAB4647113.1"/>
    <property type="molecule type" value="Genomic_DNA"/>
</dbReference>
<feature type="domain" description="Aldehyde dehydrogenase" evidence="3">
    <location>
        <begin position="17"/>
        <end position="471"/>
    </location>
</feature>
<evidence type="ECO:0000313" key="5">
    <source>
        <dbReference type="EMBL" id="CAB4647113.1"/>
    </source>
</evidence>
<evidence type="ECO:0000313" key="4">
    <source>
        <dbReference type="EMBL" id="CAB4636254.1"/>
    </source>
</evidence>
<dbReference type="AlphaFoldDB" id="A0A6J6KF67"/>
<evidence type="ECO:0000256" key="2">
    <source>
        <dbReference type="ARBA" id="ARBA00023002"/>
    </source>
</evidence>
<dbReference type="EMBL" id="CAEZWK010000005">
    <property type="protein sequence ID" value="CAB4648782.1"/>
    <property type="molecule type" value="Genomic_DNA"/>
</dbReference>
<proteinExistence type="inferred from homology"/>
<name>A0A6J6KF67_9ZZZZ</name>
<dbReference type="InterPro" id="IPR016162">
    <property type="entry name" value="Ald_DH_N"/>
</dbReference>
<reference evidence="5" key="1">
    <citation type="submission" date="2020-05" db="EMBL/GenBank/DDBJ databases">
        <authorList>
            <person name="Chiriac C."/>
            <person name="Salcher M."/>
            <person name="Ghai R."/>
            <person name="Kavagutti S V."/>
        </authorList>
    </citation>
    <scope>NUCLEOTIDE SEQUENCE</scope>
</reference>
<dbReference type="GO" id="GO:0008911">
    <property type="term" value="F:lactaldehyde dehydrogenase (NAD+) activity"/>
    <property type="evidence" value="ECO:0007669"/>
    <property type="project" value="TreeGrafter"/>
</dbReference>
<sequence>MSKKSSKEIRLFIDGKWVDGDESFILKDKFDGSDVAVVHTASKDQVSKATNSALQAQISSNFKPYDRYLVLSKLATIMEAKVEEIARTIVADSGLTITDARNETKRAIQTMIICAEEAKRITGEVIPISGAPGYTGRIGFTVRHPLGVICAITPFNAPLNTVCHKVGPAIAAGNAVVVKPAALTPMTSELLVSLLLEAGLPPKLISLLNGGGTTVGQWLLEDPIPSFYAFTGSTAVGEHITRTVGIRKTQLELGSLSSTIICEDGDIAKAAELCVNASFRKAGQVCTSIQRLYVHSDVEAEFVREVSKHLSSKHVGDPTEDQTFVGPLISLQETERVESWVKDAVDKGAALSHGGKRIGNVFGPTVLSQVDQSMLVMQKEIFGPVVTIRPFQDLNQAISEANDTPYGLAAGIFTANIKKALLAAETLRFGSVHINETSSSRLDLYPYGGVKMSGHGKEGPKYAIAEMTEERLITIAP</sequence>
<protein>
    <submittedName>
        <fullName evidence="5">Unannotated protein</fullName>
    </submittedName>
</protein>
<dbReference type="InterPro" id="IPR016161">
    <property type="entry name" value="Ald_DH/histidinol_DH"/>
</dbReference>
<dbReference type="EMBL" id="CAEZVW010000004">
    <property type="protein sequence ID" value="CAB4636254.1"/>
    <property type="molecule type" value="Genomic_DNA"/>
</dbReference>
<dbReference type="PANTHER" id="PTHR42991">
    <property type="entry name" value="ALDEHYDE DEHYDROGENASE"/>
    <property type="match status" value="1"/>
</dbReference>
<organism evidence="5">
    <name type="scientific">freshwater metagenome</name>
    <dbReference type="NCBI Taxonomy" id="449393"/>
    <lineage>
        <taxon>unclassified sequences</taxon>
        <taxon>metagenomes</taxon>
        <taxon>ecological metagenomes</taxon>
    </lineage>
</organism>
<dbReference type="PANTHER" id="PTHR42991:SF1">
    <property type="entry name" value="ALDEHYDE DEHYDROGENASE"/>
    <property type="match status" value="1"/>
</dbReference>
<dbReference type="Pfam" id="PF00171">
    <property type="entry name" value="Aldedh"/>
    <property type="match status" value="1"/>
</dbReference>
<evidence type="ECO:0000259" key="3">
    <source>
        <dbReference type="Pfam" id="PF00171"/>
    </source>
</evidence>
<dbReference type="InterPro" id="IPR015590">
    <property type="entry name" value="Aldehyde_DH_dom"/>
</dbReference>
<evidence type="ECO:0000313" key="6">
    <source>
        <dbReference type="EMBL" id="CAB4648782.1"/>
    </source>
</evidence>
<dbReference type="InterPro" id="IPR016163">
    <property type="entry name" value="Ald_DH_C"/>
</dbReference>
<dbReference type="FunFam" id="3.40.309.10:FF:000009">
    <property type="entry name" value="Aldehyde dehydrogenase A"/>
    <property type="match status" value="1"/>
</dbReference>
<comment type="similarity">
    <text evidence="1">Belongs to the aldehyde dehydrogenase family.</text>
</comment>
<evidence type="ECO:0000256" key="1">
    <source>
        <dbReference type="ARBA" id="ARBA00009986"/>
    </source>
</evidence>
<dbReference type="SUPFAM" id="SSF53720">
    <property type="entry name" value="ALDH-like"/>
    <property type="match status" value="1"/>
</dbReference>
<accession>A0A6J6KF67</accession>